<evidence type="ECO:0000256" key="14">
    <source>
        <dbReference type="PROSITE-ProRule" id="PRU00023"/>
    </source>
</evidence>
<keyword evidence="19" id="KW-1185">Reference proteome</keyword>
<keyword evidence="8" id="KW-0106">Calcium</keyword>
<keyword evidence="11 17" id="KW-0472">Membrane</keyword>
<evidence type="ECO:0000256" key="7">
    <source>
        <dbReference type="ARBA" id="ARBA00022737"/>
    </source>
</evidence>
<evidence type="ECO:0000256" key="16">
    <source>
        <dbReference type="SAM" id="MobiDB-lite"/>
    </source>
</evidence>
<evidence type="ECO:0000313" key="19">
    <source>
        <dbReference type="Proteomes" id="UP000515135"/>
    </source>
</evidence>
<feature type="region of interest" description="Disordered" evidence="16">
    <location>
        <begin position="1"/>
        <end position="32"/>
    </location>
</feature>
<dbReference type="InterPro" id="IPR002110">
    <property type="entry name" value="Ankyrin_rpt"/>
</dbReference>
<dbReference type="GO" id="GO:0005886">
    <property type="term" value="C:plasma membrane"/>
    <property type="evidence" value="ECO:0007669"/>
    <property type="project" value="UniProtKB-SubCell"/>
</dbReference>
<feature type="domain" description="Ion transport" evidence="18">
    <location>
        <begin position="379"/>
        <end position="586"/>
    </location>
</feature>
<keyword evidence="9 17" id="KW-1133">Transmembrane helix</keyword>
<accession>A0A6P5AA21</accession>
<dbReference type="Proteomes" id="UP000515135">
    <property type="component" value="Unplaced"/>
</dbReference>
<dbReference type="GO" id="GO:0098703">
    <property type="term" value="P:calcium ion import across plasma membrane"/>
    <property type="evidence" value="ECO:0007669"/>
    <property type="project" value="TreeGrafter"/>
</dbReference>
<evidence type="ECO:0000313" key="20">
    <source>
        <dbReference type="RefSeq" id="XP_019646458.1"/>
    </source>
</evidence>
<dbReference type="GO" id="GO:0005262">
    <property type="term" value="F:calcium channel activity"/>
    <property type="evidence" value="ECO:0007669"/>
    <property type="project" value="UniProtKB-KW"/>
</dbReference>
<name>A0A6P5AA21_BRABE</name>
<comment type="catalytic activity">
    <reaction evidence="13">
        <text>Ca(2+)(in) = Ca(2+)(out)</text>
        <dbReference type="Rhea" id="RHEA:29671"/>
        <dbReference type="ChEBI" id="CHEBI:29108"/>
    </reaction>
</comment>
<keyword evidence="7" id="KW-0677">Repeat</keyword>
<feature type="transmembrane region" description="Helical" evidence="17">
    <location>
        <begin position="415"/>
        <end position="444"/>
    </location>
</feature>
<comment type="subcellular location">
    <subcellularLocation>
        <location evidence="1">Cell membrane</location>
        <topology evidence="1">Multi-pass membrane protein</topology>
    </subcellularLocation>
</comment>
<feature type="transmembrane region" description="Helical" evidence="17">
    <location>
        <begin position="494"/>
        <end position="516"/>
    </location>
</feature>
<dbReference type="Pfam" id="PF00520">
    <property type="entry name" value="Ion_trans"/>
    <property type="match status" value="1"/>
</dbReference>
<dbReference type="SUPFAM" id="SSF48403">
    <property type="entry name" value="Ankyrin repeat"/>
    <property type="match status" value="1"/>
</dbReference>
<evidence type="ECO:0000256" key="15">
    <source>
        <dbReference type="SAM" id="Coils"/>
    </source>
</evidence>
<feature type="repeat" description="ANK" evidence="14">
    <location>
        <begin position="124"/>
        <end position="156"/>
    </location>
</feature>
<evidence type="ECO:0000256" key="9">
    <source>
        <dbReference type="ARBA" id="ARBA00022989"/>
    </source>
</evidence>
<evidence type="ECO:0000256" key="17">
    <source>
        <dbReference type="SAM" id="Phobius"/>
    </source>
</evidence>
<dbReference type="SMART" id="SM00248">
    <property type="entry name" value="ANK"/>
    <property type="match status" value="4"/>
</dbReference>
<dbReference type="RefSeq" id="XP_019646458.1">
    <property type="nucleotide sequence ID" value="XM_019790899.1"/>
</dbReference>
<dbReference type="InterPro" id="IPR036770">
    <property type="entry name" value="Ankyrin_rpt-contain_sf"/>
</dbReference>
<evidence type="ECO:0000256" key="3">
    <source>
        <dbReference type="ARBA" id="ARBA00022475"/>
    </source>
</evidence>
<dbReference type="Gene3D" id="1.10.287.70">
    <property type="match status" value="1"/>
</dbReference>
<evidence type="ECO:0000256" key="2">
    <source>
        <dbReference type="ARBA" id="ARBA00022448"/>
    </source>
</evidence>
<keyword evidence="15" id="KW-0175">Coiled coil</keyword>
<evidence type="ECO:0000256" key="13">
    <source>
        <dbReference type="ARBA" id="ARBA00036634"/>
    </source>
</evidence>
<keyword evidence="6 17" id="KW-0812">Transmembrane</keyword>
<dbReference type="Pfam" id="PF12796">
    <property type="entry name" value="Ank_2"/>
    <property type="match status" value="1"/>
</dbReference>
<dbReference type="InterPro" id="IPR005821">
    <property type="entry name" value="Ion_trans_dom"/>
</dbReference>
<keyword evidence="5" id="KW-0107">Calcium channel</keyword>
<feature type="coiled-coil region" evidence="15">
    <location>
        <begin position="173"/>
        <end position="207"/>
    </location>
</feature>
<dbReference type="PANTHER" id="PTHR10582">
    <property type="entry name" value="TRANSIENT RECEPTOR POTENTIAL ION CHANNEL PROTEIN"/>
    <property type="match status" value="1"/>
</dbReference>
<dbReference type="PANTHER" id="PTHR10582:SF31">
    <property type="entry name" value="TRANSIENT RECEPTOR POTENTIAL CATION CHANNEL SUBFAMILY V MEMBER 6-LIKE"/>
    <property type="match status" value="1"/>
</dbReference>
<feature type="transmembrane region" description="Helical" evidence="17">
    <location>
        <begin position="374"/>
        <end position="394"/>
    </location>
</feature>
<dbReference type="InterPro" id="IPR024862">
    <property type="entry name" value="TRPV"/>
</dbReference>
<sequence length="686" mass="77807">MQPVAVQRRERAVPSVSATRPKVVQSDAARPSGEGYSFDDLCEKVLQDNEKRALKILKKHPGYASMTRRHSYDNGESPLHLAIFNGNLTLVKKMVSLGADPNAQCTGTRFSQYRAKKEDVLFYYGEYVLSLAACLGMDDIVKYLVENGARLENRDSKGNTVLHVLATMEHADCSMAKLVLELVEKQLETLREQLDNGEINQDQFNQRYNALDLEKVQNKIGLTPVKLAVASANLEMFQFLLENNPKHHVLWKYGPVSECLYDLSEIDTCPQGYSLLEVAVFSDVYRLYDNIKAARMIEATPLKQLFVKKWRCVRWWFWAFAAFYSIHIIIFTACCYHRPLQDVVKNVSDNVTVTVVEKVPVFESYNTPGHRARGAGELFTVITSLTFVLGFFVFEPAKRSDFMKKHYSMKTRTYIFFNAFGYGIGNGPFRFVSAVYVIAVGILMILRLANLPCEDVVMSIALVFGWMLMLYFSRGSEHLGPFTIIIHRILMKDVVRFFLVYLVCLAGYTTAFYVTFQEATEDLEQFSDFGSTFFTLFKLTIGVEDIAVLNKAPNPIMAVILFVSFLIFSFLLMANLLIAIMGETLGVVSDAGWKNLWKLQRASLIILFEQRYRLCLRCVPRRLMQFAGGHVDGLRVYPNTRYLKVKIRGKPEAGRETKLTPPDRHEDPVPGAPSQCCGGCFPCCAN</sequence>
<feature type="transmembrane region" description="Helical" evidence="17">
    <location>
        <begin position="456"/>
        <end position="473"/>
    </location>
</feature>
<dbReference type="Pfam" id="PF00023">
    <property type="entry name" value="Ank"/>
    <property type="match status" value="1"/>
</dbReference>
<keyword evidence="10" id="KW-0406">Ion transport</keyword>
<keyword evidence="2" id="KW-0813">Transport</keyword>
<evidence type="ECO:0000256" key="6">
    <source>
        <dbReference type="ARBA" id="ARBA00022692"/>
    </source>
</evidence>
<feature type="repeat" description="ANK" evidence="14">
    <location>
        <begin position="74"/>
        <end position="106"/>
    </location>
</feature>
<evidence type="ECO:0000256" key="1">
    <source>
        <dbReference type="ARBA" id="ARBA00004651"/>
    </source>
</evidence>
<proteinExistence type="predicted"/>
<evidence type="ECO:0000259" key="18">
    <source>
        <dbReference type="Pfam" id="PF00520"/>
    </source>
</evidence>
<keyword evidence="14" id="KW-0040">ANK repeat</keyword>
<dbReference type="GeneID" id="109486980"/>
<evidence type="ECO:0000256" key="5">
    <source>
        <dbReference type="ARBA" id="ARBA00022673"/>
    </source>
</evidence>
<evidence type="ECO:0000256" key="11">
    <source>
        <dbReference type="ARBA" id="ARBA00023136"/>
    </source>
</evidence>
<evidence type="ECO:0000256" key="4">
    <source>
        <dbReference type="ARBA" id="ARBA00022568"/>
    </source>
</evidence>
<gene>
    <name evidence="20" type="primary">LOC109486980</name>
</gene>
<evidence type="ECO:0000256" key="8">
    <source>
        <dbReference type="ARBA" id="ARBA00022837"/>
    </source>
</evidence>
<feature type="transmembrane region" description="Helical" evidence="17">
    <location>
        <begin position="315"/>
        <end position="339"/>
    </location>
</feature>
<dbReference type="KEGG" id="bbel:109486980"/>
<dbReference type="Gene3D" id="1.25.40.20">
    <property type="entry name" value="Ankyrin repeat-containing domain"/>
    <property type="match status" value="1"/>
</dbReference>
<reference evidence="20" key="1">
    <citation type="submission" date="2025-08" db="UniProtKB">
        <authorList>
            <consortium name="RefSeq"/>
        </authorList>
    </citation>
    <scope>IDENTIFICATION</scope>
    <source>
        <tissue evidence="20">Gonad</tissue>
    </source>
</reference>
<evidence type="ECO:0000256" key="10">
    <source>
        <dbReference type="ARBA" id="ARBA00023065"/>
    </source>
</evidence>
<dbReference type="PROSITE" id="PS50297">
    <property type="entry name" value="ANK_REP_REGION"/>
    <property type="match status" value="2"/>
</dbReference>
<feature type="transmembrane region" description="Helical" evidence="17">
    <location>
        <begin position="556"/>
        <end position="578"/>
    </location>
</feature>
<protein>
    <submittedName>
        <fullName evidence="20">Transient receptor potential cation channel subfamily V member 6-like</fullName>
    </submittedName>
</protein>
<organism evidence="19 20">
    <name type="scientific">Branchiostoma belcheri</name>
    <name type="common">Amphioxus</name>
    <dbReference type="NCBI Taxonomy" id="7741"/>
    <lineage>
        <taxon>Eukaryota</taxon>
        <taxon>Metazoa</taxon>
        <taxon>Chordata</taxon>
        <taxon>Cephalochordata</taxon>
        <taxon>Leptocardii</taxon>
        <taxon>Amphioxiformes</taxon>
        <taxon>Branchiostomatidae</taxon>
        <taxon>Branchiostoma</taxon>
    </lineage>
</organism>
<keyword evidence="4" id="KW-0109">Calcium transport</keyword>
<dbReference type="OrthoDB" id="533508at2759"/>
<keyword evidence="12" id="KW-0407">Ion channel</keyword>
<evidence type="ECO:0000256" key="12">
    <source>
        <dbReference type="ARBA" id="ARBA00023303"/>
    </source>
</evidence>
<dbReference type="PROSITE" id="PS50088">
    <property type="entry name" value="ANK_REPEAT"/>
    <property type="match status" value="2"/>
</dbReference>
<keyword evidence="3" id="KW-1003">Cell membrane</keyword>
<dbReference type="AlphaFoldDB" id="A0A6P5AA21"/>